<dbReference type="GO" id="GO:0009279">
    <property type="term" value="C:cell outer membrane"/>
    <property type="evidence" value="ECO:0007669"/>
    <property type="project" value="UniProtKB-SubCell"/>
</dbReference>
<gene>
    <name evidence="6" type="ORF">DQ356_05680</name>
</gene>
<sequence>MSVNIIDLIQGQLGSALITRLAAQLQESESGISKAISGLLPVVFGGIANNSTHPAILDAVTGDHHSALLGNLQESTAASPTITAVVSAILGEKTNGILDKISEFSGISNASSGSLLNIVAGAIIGSIGKYAADQNMERSEISTLLDNQKSAVASMLPIGLSASALGLENKFEQPAPSQATTSDAESTARITRAGHTHLPPNPDDKESGSVLKWLIPLVLLTLAAWFLWKQCDNRETTSTEDLPSDSTIIQEDTVAYQGNTPSATITDIDLNGTPLKGYANGMEQQMIDFLKSGNYQNAANDDALKETWYDFDNVQFQMGSYNKLEPGSEGQLENLAKILKAYPEVKIKVGGYTDKVGDEAANVNLSQQRANFIKSELEKLGVGSQVTGAEGYGSQHATIPADASDEARAVDRRMSVRFTK</sequence>
<dbReference type="OrthoDB" id="9782229at2"/>
<keyword evidence="2 4" id="KW-0472">Membrane</keyword>
<evidence type="ECO:0000313" key="7">
    <source>
        <dbReference type="Proteomes" id="UP000252172"/>
    </source>
</evidence>
<dbReference type="InterPro" id="IPR050330">
    <property type="entry name" value="Bact_OuterMem_StrucFunc"/>
</dbReference>
<dbReference type="AlphaFoldDB" id="A0A368MXL1"/>
<dbReference type="Pfam" id="PF00691">
    <property type="entry name" value="OmpA"/>
    <property type="match status" value="1"/>
</dbReference>
<evidence type="ECO:0000256" key="1">
    <source>
        <dbReference type="ARBA" id="ARBA00004442"/>
    </source>
</evidence>
<dbReference type="PRINTS" id="PR01021">
    <property type="entry name" value="OMPADOMAIN"/>
</dbReference>
<comment type="subcellular location">
    <subcellularLocation>
        <location evidence="1">Cell outer membrane</location>
    </subcellularLocation>
</comment>
<dbReference type="PROSITE" id="PS51123">
    <property type="entry name" value="OMPA_2"/>
    <property type="match status" value="1"/>
</dbReference>
<evidence type="ECO:0000256" key="2">
    <source>
        <dbReference type="ARBA" id="ARBA00023136"/>
    </source>
</evidence>
<comment type="caution">
    <text evidence="6">The sequence shown here is derived from an EMBL/GenBank/DDBJ whole genome shotgun (WGS) entry which is preliminary data.</text>
</comment>
<dbReference type="CDD" id="cd07185">
    <property type="entry name" value="OmpA_C-like"/>
    <property type="match status" value="1"/>
</dbReference>
<feature type="domain" description="OmpA-like" evidence="5">
    <location>
        <begin position="303"/>
        <end position="420"/>
    </location>
</feature>
<accession>A0A368MXL1</accession>
<dbReference type="InterPro" id="IPR009282">
    <property type="entry name" value="DUF937"/>
</dbReference>
<dbReference type="Proteomes" id="UP000252172">
    <property type="component" value="Unassembled WGS sequence"/>
</dbReference>
<dbReference type="InterPro" id="IPR006664">
    <property type="entry name" value="OMP_bac"/>
</dbReference>
<organism evidence="6 7">
    <name type="scientific">Chryseobacterium lacus</name>
    <dbReference type="NCBI Taxonomy" id="2058346"/>
    <lineage>
        <taxon>Bacteria</taxon>
        <taxon>Pseudomonadati</taxon>
        <taxon>Bacteroidota</taxon>
        <taxon>Flavobacteriia</taxon>
        <taxon>Flavobacteriales</taxon>
        <taxon>Weeksellaceae</taxon>
        <taxon>Chryseobacterium group</taxon>
        <taxon>Chryseobacterium</taxon>
    </lineage>
</organism>
<dbReference type="PANTHER" id="PTHR30329:SF21">
    <property type="entry name" value="LIPOPROTEIN YIAD-RELATED"/>
    <property type="match status" value="1"/>
</dbReference>
<evidence type="ECO:0000256" key="4">
    <source>
        <dbReference type="PROSITE-ProRule" id="PRU00473"/>
    </source>
</evidence>
<dbReference type="SUPFAM" id="SSF103088">
    <property type="entry name" value="OmpA-like"/>
    <property type="match status" value="1"/>
</dbReference>
<dbReference type="Pfam" id="PF06078">
    <property type="entry name" value="DUF937"/>
    <property type="match status" value="1"/>
</dbReference>
<dbReference type="InterPro" id="IPR036737">
    <property type="entry name" value="OmpA-like_sf"/>
</dbReference>
<name>A0A368MXL1_9FLAO</name>
<dbReference type="Gene3D" id="3.30.1330.60">
    <property type="entry name" value="OmpA-like domain"/>
    <property type="match status" value="1"/>
</dbReference>
<dbReference type="EMBL" id="QPIE01000004">
    <property type="protein sequence ID" value="RCU42928.1"/>
    <property type="molecule type" value="Genomic_DNA"/>
</dbReference>
<keyword evidence="3" id="KW-0998">Cell outer membrane</keyword>
<proteinExistence type="predicted"/>
<dbReference type="PANTHER" id="PTHR30329">
    <property type="entry name" value="STATOR ELEMENT OF FLAGELLAR MOTOR COMPLEX"/>
    <property type="match status" value="1"/>
</dbReference>
<dbReference type="InterPro" id="IPR006665">
    <property type="entry name" value="OmpA-like"/>
</dbReference>
<evidence type="ECO:0000256" key="3">
    <source>
        <dbReference type="ARBA" id="ARBA00023237"/>
    </source>
</evidence>
<evidence type="ECO:0000259" key="5">
    <source>
        <dbReference type="PROSITE" id="PS51123"/>
    </source>
</evidence>
<keyword evidence="7" id="KW-1185">Reference proteome</keyword>
<reference evidence="6 7" key="1">
    <citation type="submission" date="2018-07" db="EMBL/GenBank/DDBJ databases">
        <title>Chryseobacterium lacus sp. nov., isolated from lake water.</title>
        <authorList>
            <person name="Li C.-M."/>
        </authorList>
    </citation>
    <scope>NUCLEOTIDE SEQUENCE [LARGE SCALE GENOMIC DNA]</scope>
    <source>
        <strain evidence="6 7">YLOS41</strain>
    </source>
</reference>
<protein>
    <submittedName>
        <fullName evidence="6">DUF937 domain-containing protein</fullName>
    </submittedName>
</protein>
<evidence type="ECO:0000313" key="6">
    <source>
        <dbReference type="EMBL" id="RCU42928.1"/>
    </source>
</evidence>
<dbReference type="RefSeq" id="WP_114303514.1">
    <property type="nucleotide sequence ID" value="NZ_QPIE01000004.1"/>
</dbReference>